<feature type="compositionally biased region" description="Polar residues" evidence="1">
    <location>
        <begin position="164"/>
        <end position="177"/>
    </location>
</feature>
<organism evidence="2 3">
    <name type="scientific">Immersiella caudata</name>
    <dbReference type="NCBI Taxonomy" id="314043"/>
    <lineage>
        <taxon>Eukaryota</taxon>
        <taxon>Fungi</taxon>
        <taxon>Dikarya</taxon>
        <taxon>Ascomycota</taxon>
        <taxon>Pezizomycotina</taxon>
        <taxon>Sordariomycetes</taxon>
        <taxon>Sordariomycetidae</taxon>
        <taxon>Sordariales</taxon>
        <taxon>Lasiosphaeriaceae</taxon>
        <taxon>Immersiella</taxon>
    </lineage>
</organism>
<evidence type="ECO:0000313" key="2">
    <source>
        <dbReference type="EMBL" id="KAK0610895.1"/>
    </source>
</evidence>
<feature type="compositionally biased region" description="Low complexity" evidence="1">
    <location>
        <begin position="195"/>
        <end position="207"/>
    </location>
</feature>
<keyword evidence="3" id="KW-1185">Reference proteome</keyword>
<evidence type="ECO:0000256" key="1">
    <source>
        <dbReference type="SAM" id="MobiDB-lite"/>
    </source>
</evidence>
<sequence length="700" mass="75627">MIVKDEAGLLWVPGKCVCGPQVEIGEVILDVVVEGLADLGKVICTTMLSTVDVFVKSALEFIPVTAPAGAALTAARLVEGAKTFVENGVAATSFFGDWIGPTCGIPEFNFDITRVFDNIIGLSDGIGTSIGCLKKNKGECTKPKPVPPKSHHPTPQSPIRPRLTQLSRSRQNQSPRNPTKHQRLSPPVLPPPPVTSAAPVTTTEPPVGSSKTDSPSNSATTESSASACKIVRRAVNPDGKYLGKIGDPLVSTECVNGVTTIHSTITKQPIGSYPHTVAKTCSRKWEQACYHYRSVISVAKKATPPKTDMIRWTCSETAVTSKDGGATNAWGATAVRPRPRTAQHWFPWAKGFMPRDPKNGKGCERDEWPPRFFWPGDAVARQKGMEQRVRLIPAAQNGGAGSMFREFCIDNAAAVKKKQPTDPDLVDPKFIVTKEQNSRTDKAGPGGTPTVFTTVSVQTGHAVFDIQDWDNLPEEPDALPDDQKWHGLKENPCWPKALAPEDPGFVLLTNDEFYMTQHTALSDFTASYTEFPDVQVLINAMGGVQANLIPPFAVSTLQQAEYDKFFKNAPIPPEYLAVLPGMPGSNALPALPQAPPSRPDTDSDSDADGEFELERRGNGTLHRASDVLHGRGQEEGVHLWIRAYRGWIRAQQQSSHIIAPRTNAEPTPVGDPEGAPAVTPATARSYVGSGMPVVTRAVQR</sequence>
<proteinExistence type="predicted"/>
<dbReference type="Proteomes" id="UP001175000">
    <property type="component" value="Unassembled WGS sequence"/>
</dbReference>
<feature type="compositionally biased region" description="Basic and acidic residues" evidence="1">
    <location>
        <begin position="612"/>
        <end position="627"/>
    </location>
</feature>
<reference evidence="2" key="1">
    <citation type="submission" date="2023-06" db="EMBL/GenBank/DDBJ databases">
        <title>Genome-scale phylogeny and comparative genomics of the fungal order Sordariales.</title>
        <authorList>
            <consortium name="Lawrence Berkeley National Laboratory"/>
            <person name="Hensen N."/>
            <person name="Bonometti L."/>
            <person name="Westerberg I."/>
            <person name="Brannstrom I.O."/>
            <person name="Guillou S."/>
            <person name="Cros-Aarteil S."/>
            <person name="Calhoun S."/>
            <person name="Haridas S."/>
            <person name="Kuo A."/>
            <person name="Mondo S."/>
            <person name="Pangilinan J."/>
            <person name="Riley R."/>
            <person name="Labutti K."/>
            <person name="Andreopoulos B."/>
            <person name="Lipzen A."/>
            <person name="Chen C."/>
            <person name="Yanf M."/>
            <person name="Daum C."/>
            <person name="Ng V."/>
            <person name="Clum A."/>
            <person name="Steindorff A."/>
            <person name="Ohm R."/>
            <person name="Martin F."/>
            <person name="Silar P."/>
            <person name="Natvig D."/>
            <person name="Lalanne C."/>
            <person name="Gautier V."/>
            <person name="Ament-Velasquez S.L."/>
            <person name="Kruys A."/>
            <person name="Hutchinson M.I."/>
            <person name="Powell A.J."/>
            <person name="Barry K."/>
            <person name="Miller A.N."/>
            <person name="Grigoriev I.V."/>
            <person name="Debuchy R."/>
            <person name="Gladieux P."/>
            <person name="Thoren M.H."/>
            <person name="Johannesson H."/>
        </authorList>
    </citation>
    <scope>NUCLEOTIDE SEQUENCE</scope>
    <source>
        <strain evidence="2">CBS 606.72</strain>
    </source>
</reference>
<feature type="compositionally biased region" description="Acidic residues" evidence="1">
    <location>
        <begin position="602"/>
        <end position="611"/>
    </location>
</feature>
<feature type="region of interest" description="Disordered" evidence="1">
    <location>
        <begin position="586"/>
        <end position="627"/>
    </location>
</feature>
<accession>A0AA39U3D4</accession>
<feature type="region of interest" description="Disordered" evidence="1">
    <location>
        <begin position="658"/>
        <end position="680"/>
    </location>
</feature>
<dbReference type="EMBL" id="JAULSU010000007">
    <property type="protein sequence ID" value="KAK0610895.1"/>
    <property type="molecule type" value="Genomic_DNA"/>
</dbReference>
<feature type="region of interest" description="Disordered" evidence="1">
    <location>
        <begin position="139"/>
        <end position="225"/>
    </location>
</feature>
<feature type="compositionally biased region" description="Low complexity" evidence="1">
    <location>
        <begin position="214"/>
        <end position="225"/>
    </location>
</feature>
<evidence type="ECO:0000313" key="3">
    <source>
        <dbReference type="Proteomes" id="UP001175000"/>
    </source>
</evidence>
<comment type="caution">
    <text evidence="2">The sequence shown here is derived from an EMBL/GenBank/DDBJ whole genome shotgun (WGS) entry which is preliminary data.</text>
</comment>
<dbReference type="AlphaFoldDB" id="A0AA39U3D4"/>
<protein>
    <submittedName>
        <fullName evidence="2">Uncharacterized protein</fullName>
    </submittedName>
</protein>
<name>A0AA39U3D4_9PEZI</name>
<gene>
    <name evidence="2" type="ORF">B0T14DRAFT_500090</name>
</gene>